<dbReference type="RefSeq" id="WP_184621751.1">
    <property type="nucleotide sequence ID" value="NZ_JACHCC010000001.1"/>
</dbReference>
<comment type="caution">
    <text evidence="4">The sequence shown here is derived from an EMBL/GenBank/DDBJ whole genome shotgun (WGS) entry which is preliminary data.</text>
</comment>
<evidence type="ECO:0000256" key="2">
    <source>
        <dbReference type="ARBA" id="ARBA00022723"/>
    </source>
</evidence>
<dbReference type="InterPro" id="IPR007837">
    <property type="entry name" value="DinB"/>
</dbReference>
<dbReference type="Gene3D" id="1.20.120.450">
    <property type="entry name" value="dinb family like domain"/>
    <property type="match status" value="1"/>
</dbReference>
<dbReference type="PANTHER" id="PTHR37302:SF3">
    <property type="entry name" value="DAMAGE-INDUCIBLE PROTEIN DINB"/>
    <property type="match status" value="1"/>
</dbReference>
<comment type="similarity">
    <text evidence="1">Belongs to the DinB family.</text>
</comment>
<organism evidence="4 5">
    <name type="scientific">Pedobacter cryoconitis</name>
    <dbReference type="NCBI Taxonomy" id="188932"/>
    <lineage>
        <taxon>Bacteria</taxon>
        <taxon>Pseudomonadati</taxon>
        <taxon>Bacteroidota</taxon>
        <taxon>Sphingobacteriia</taxon>
        <taxon>Sphingobacteriales</taxon>
        <taxon>Sphingobacteriaceae</taxon>
        <taxon>Pedobacter</taxon>
    </lineage>
</organism>
<evidence type="ECO:0000313" key="4">
    <source>
        <dbReference type="EMBL" id="MBB6498011.1"/>
    </source>
</evidence>
<reference evidence="4 5" key="1">
    <citation type="submission" date="2020-08" db="EMBL/GenBank/DDBJ databases">
        <title>Genomic Encyclopedia of Type Strains, Phase IV (KMG-V): Genome sequencing to study the core and pangenomes of soil and plant-associated prokaryotes.</title>
        <authorList>
            <person name="Whitman W."/>
        </authorList>
    </citation>
    <scope>NUCLEOTIDE SEQUENCE [LARGE SCALE GENOMIC DNA]</scope>
    <source>
        <strain evidence="4 5">M2T3</strain>
    </source>
</reference>
<feature type="binding site" evidence="3">
    <location>
        <position position="145"/>
    </location>
    <ligand>
        <name>a divalent metal cation</name>
        <dbReference type="ChEBI" id="CHEBI:60240"/>
    </ligand>
</feature>
<feature type="binding site" evidence="3">
    <location>
        <position position="149"/>
    </location>
    <ligand>
        <name>a divalent metal cation</name>
        <dbReference type="ChEBI" id="CHEBI:60240"/>
    </ligand>
</feature>
<evidence type="ECO:0000313" key="5">
    <source>
        <dbReference type="Proteomes" id="UP000521017"/>
    </source>
</evidence>
<dbReference type="AlphaFoldDB" id="A0A7X0J1N5"/>
<sequence>MTTLSILTENGNDCLKGYFIELADFNNWADNRAIDWLTQITDEQWDQVAISSFGSIRETAVHIASAKKIWIDFWTDVQNPVYLSSEFKGTREDLIDIWKTTSAELKSFIENYPIENYTNEIYVKKPNGELSTMEFRKTFPHMINHSTYHRGQLVTLLRQSGFLNLSNTDLFTYYNI</sequence>
<evidence type="ECO:0000256" key="3">
    <source>
        <dbReference type="PIRSR" id="PIRSR607837-1"/>
    </source>
</evidence>
<dbReference type="Proteomes" id="UP000521017">
    <property type="component" value="Unassembled WGS sequence"/>
</dbReference>
<name>A0A7X0J1N5_9SPHI</name>
<feature type="binding site" evidence="3">
    <location>
        <position position="62"/>
    </location>
    <ligand>
        <name>a divalent metal cation</name>
        <dbReference type="ChEBI" id="CHEBI:60240"/>
    </ligand>
</feature>
<gene>
    <name evidence="4" type="ORF">HDF25_000135</name>
</gene>
<protein>
    <submittedName>
        <fullName evidence="4">Putative damage-inducible protein DinB</fullName>
    </submittedName>
</protein>
<dbReference type="Pfam" id="PF05163">
    <property type="entry name" value="DinB"/>
    <property type="match status" value="1"/>
</dbReference>
<keyword evidence="2 3" id="KW-0479">Metal-binding</keyword>
<dbReference type="InterPro" id="IPR034660">
    <property type="entry name" value="DinB/YfiT-like"/>
</dbReference>
<proteinExistence type="inferred from homology"/>
<dbReference type="PANTHER" id="PTHR37302">
    <property type="entry name" value="SLR1116 PROTEIN"/>
    <property type="match status" value="1"/>
</dbReference>
<dbReference type="GO" id="GO:0046872">
    <property type="term" value="F:metal ion binding"/>
    <property type="evidence" value="ECO:0007669"/>
    <property type="project" value="UniProtKB-KW"/>
</dbReference>
<dbReference type="SUPFAM" id="SSF109854">
    <property type="entry name" value="DinB/YfiT-like putative metalloenzymes"/>
    <property type="match status" value="1"/>
</dbReference>
<evidence type="ECO:0000256" key="1">
    <source>
        <dbReference type="ARBA" id="ARBA00008635"/>
    </source>
</evidence>
<accession>A0A7X0J1N5</accession>
<dbReference type="EMBL" id="JACHCC010000001">
    <property type="protein sequence ID" value="MBB6498011.1"/>
    <property type="molecule type" value="Genomic_DNA"/>
</dbReference>